<dbReference type="AlphaFoldDB" id="X1AZK5"/>
<reference evidence="1" key="1">
    <citation type="journal article" date="2014" name="Front. Microbiol.">
        <title>High frequency of phylogenetically diverse reductive dehalogenase-homologous genes in deep subseafloor sedimentary metagenomes.</title>
        <authorList>
            <person name="Kawai M."/>
            <person name="Futagami T."/>
            <person name="Toyoda A."/>
            <person name="Takaki Y."/>
            <person name="Nishi S."/>
            <person name="Hori S."/>
            <person name="Arai W."/>
            <person name="Tsubouchi T."/>
            <person name="Morono Y."/>
            <person name="Uchiyama I."/>
            <person name="Ito T."/>
            <person name="Fujiyama A."/>
            <person name="Inagaki F."/>
            <person name="Takami H."/>
        </authorList>
    </citation>
    <scope>NUCLEOTIDE SEQUENCE</scope>
    <source>
        <strain evidence="1">Expedition CK06-06</strain>
    </source>
</reference>
<dbReference type="Gene3D" id="2.60.290.11">
    <property type="entry name" value="TM1070-like"/>
    <property type="match status" value="1"/>
</dbReference>
<dbReference type="SUPFAM" id="SSF89232">
    <property type="entry name" value="Hypothetical protein TM1070"/>
    <property type="match status" value="1"/>
</dbReference>
<dbReference type="EMBL" id="BART01000750">
    <property type="protein sequence ID" value="GAG74567.1"/>
    <property type="molecule type" value="Genomic_DNA"/>
</dbReference>
<accession>X1AZK5</accession>
<protein>
    <submittedName>
        <fullName evidence="1">Uncharacterized protein</fullName>
    </submittedName>
</protein>
<dbReference type="Pfam" id="PF07100">
    <property type="entry name" value="ASRT"/>
    <property type="match status" value="1"/>
</dbReference>
<evidence type="ECO:0000313" key="1">
    <source>
        <dbReference type="EMBL" id="GAG74567.1"/>
    </source>
</evidence>
<sequence>MLENSNGSKVWYVADGWIPFKTADKDPSYVGHESLMILNYNDVLAKIYLDIYFENNDPIKNIELEVMPERVKCFRMDNPNDIGGVKLKRLEQYALRIKSNIDIVVQFGRMDITQPNLAYMGYIAFPGK</sequence>
<dbReference type="InterPro" id="IPR009794">
    <property type="entry name" value="ASRT"/>
</dbReference>
<dbReference type="InterPro" id="IPR036698">
    <property type="entry name" value="TM1070-like_sf"/>
</dbReference>
<comment type="caution">
    <text evidence="1">The sequence shown here is derived from an EMBL/GenBank/DDBJ whole genome shotgun (WGS) entry which is preliminary data.</text>
</comment>
<name>X1AZK5_9ZZZZ</name>
<gene>
    <name evidence="1" type="ORF">S01H4_03161</name>
</gene>
<organism evidence="1">
    <name type="scientific">marine sediment metagenome</name>
    <dbReference type="NCBI Taxonomy" id="412755"/>
    <lineage>
        <taxon>unclassified sequences</taxon>
        <taxon>metagenomes</taxon>
        <taxon>ecological metagenomes</taxon>
    </lineage>
</organism>
<proteinExistence type="predicted"/>